<proteinExistence type="predicted"/>
<sequence length="29" mass="3475">MLNNASQTDFFIDDSSELLFIFKYKKLVF</sequence>
<reference evidence="1 2" key="1">
    <citation type="submission" date="2016-10" db="EMBL/GenBank/DDBJ databases">
        <authorList>
            <person name="de Groot N.N."/>
        </authorList>
    </citation>
    <scope>NUCLEOTIDE SEQUENCE [LARGE SCALE GENOMIC DNA]</scope>
    <source>
        <strain evidence="1 2">CGMCC 1.12333</strain>
    </source>
</reference>
<dbReference type="Proteomes" id="UP000199138">
    <property type="component" value="Unassembled WGS sequence"/>
</dbReference>
<protein>
    <submittedName>
        <fullName evidence="1">Uncharacterized protein</fullName>
    </submittedName>
</protein>
<organism evidence="1 2">
    <name type="scientific">Pustulibacterium marinum</name>
    <dbReference type="NCBI Taxonomy" id="1224947"/>
    <lineage>
        <taxon>Bacteria</taxon>
        <taxon>Pseudomonadati</taxon>
        <taxon>Bacteroidota</taxon>
        <taxon>Flavobacteriia</taxon>
        <taxon>Flavobacteriales</taxon>
        <taxon>Flavobacteriaceae</taxon>
        <taxon>Pustulibacterium</taxon>
    </lineage>
</organism>
<evidence type="ECO:0000313" key="1">
    <source>
        <dbReference type="EMBL" id="SFU74085.1"/>
    </source>
</evidence>
<evidence type="ECO:0000313" key="2">
    <source>
        <dbReference type="Proteomes" id="UP000199138"/>
    </source>
</evidence>
<dbReference type="EMBL" id="FPBK01000018">
    <property type="protein sequence ID" value="SFU74085.1"/>
    <property type="molecule type" value="Genomic_DNA"/>
</dbReference>
<name>A0A1I7IMD8_9FLAO</name>
<dbReference type="AlphaFoldDB" id="A0A1I7IMD8"/>
<dbReference type="STRING" id="1224947.SAMN05216480_1184"/>
<accession>A0A1I7IMD8</accession>
<gene>
    <name evidence="1" type="ORF">SAMN05216480_1184</name>
</gene>
<keyword evidence="2" id="KW-1185">Reference proteome</keyword>